<evidence type="ECO:0000256" key="3">
    <source>
        <dbReference type="ARBA" id="ARBA00022737"/>
    </source>
</evidence>
<dbReference type="GO" id="GO:0005886">
    <property type="term" value="C:plasma membrane"/>
    <property type="evidence" value="ECO:0007669"/>
    <property type="project" value="TreeGrafter"/>
</dbReference>
<reference evidence="6" key="2">
    <citation type="submission" date="2025-09" db="UniProtKB">
        <authorList>
            <consortium name="Ensembl"/>
        </authorList>
    </citation>
    <scope>IDENTIFICATION</scope>
</reference>
<dbReference type="FunFam" id="3.80.10.10:FF:000732">
    <property type="entry name" value="GD11101"/>
    <property type="match status" value="1"/>
</dbReference>
<dbReference type="SMART" id="SM00082">
    <property type="entry name" value="LRRCT"/>
    <property type="match status" value="2"/>
</dbReference>
<dbReference type="AlphaFoldDB" id="A0A3B3S5L7"/>
<dbReference type="InterPro" id="IPR003591">
    <property type="entry name" value="Leu-rich_rpt_typical-subtyp"/>
</dbReference>
<keyword evidence="7" id="KW-1185">Reference proteome</keyword>
<dbReference type="PROSITE" id="PS51450">
    <property type="entry name" value="LRR"/>
    <property type="match status" value="2"/>
</dbReference>
<dbReference type="Pfam" id="PF01463">
    <property type="entry name" value="LRRCT"/>
    <property type="match status" value="2"/>
</dbReference>
<proteinExistence type="predicted"/>
<dbReference type="InterPro" id="IPR001611">
    <property type="entry name" value="Leu-rich_rpt"/>
</dbReference>
<evidence type="ECO:0000256" key="1">
    <source>
        <dbReference type="ARBA" id="ARBA00022614"/>
    </source>
</evidence>
<evidence type="ECO:0000313" key="7">
    <source>
        <dbReference type="Proteomes" id="UP000261540"/>
    </source>
</evidence>
<accession>A0A3B3S5L7</accession>
<dbReference type="Proteomes" id="UP000261540">
    <property type="component" value="Unplaced"/>
</dbReference>
<feature type="signal peptide" evidence="4">
    <location>
        <begin position="1"/>
        <end position="18"/>
    </location>
</feature>
<feature type="domain" description="LRRCT" evidence="5">
    <location>
        <begin position="155"/>
        <end position="205"/>
    </location>
</feature>
<evidence type="ECO:0000256" key="2">
    <source>
        <dbReference type="ARBA" id="ARBA00022729"/>
    </source>
</evidence>
<dbReference type="InterPro" id="IPR050541">
    <property type="entry name" value="LRR_TM_domain-containing"/>
</dbReference>
<feature type="chain" id="PRO_5017197525" evidence="4">
    <location>
        <begin position="19"/>
        <end position="431"/>
    </location>
</feature>
<evidence type="ECO:0000259" key="5">
    <source>
        <dbReference type="SMART" id="SM00082"/>
    </source>
</evidence>
<dbReference type="InterPro" id="IPR000483">
    <property type="entry name" value="Cys-rich_flank_reg_C"/>
</dbReference>
<dbReference type="GeneTree" id="ENSGT00940000156400"/>
<organism evidence="6 7">
    <name type="scientific">Paramormyrops kingsleyae</name>
    <dbReference type="NCBI Taxonomy" id="1676925"/>
    <lineage>
        <taxon>Eukaryota</taxon>
        <taxon>Metazoa</taxon>
        <taxon>Chordata</taxon>
        <taxon>Craniata</taxon>
        <taxon>Vertebrata</taxon>
        <taxon>Euteleostomi</taxon>
        <taxon>Actinopterygii</taxon>
        <taxon>Neopterygii</taxon>
        <taxon>Teleostei</taxon>
        <taxon>Osteoglossocephala</taxon>
        <taxon>Osteoglossomorpha</taxon>
        <taxon>Osteoglossiformes</taxon>
        <taxon>Mormyridae</taxon>
        <taxon>Paramormyrops</taxon>
    </lineage>
</organism>
<sequence length="431" mass="49525">MRVIMALFVLLAFSSVQSRRTGQRGGRGRGRGRNRMGAIKRFVSECVEYMESREKYLDCQDQQLTIVPISWSRDTFHLLLARNRIQGLRDNAFGQFPHLRSLDLQQNELTRIEKQAFAGLDQLTTLLLQHNGLHTLSEEVLLPMPHLRFLRLYDNPWHCKCSLDTLVRTLQVPSNRYLGNYAKCAEPPRLKGEKLKRIRPELLCPHLEENILQEPQDDKVKIKFDAVDSCHTYMFPTPLLDCQNRGLTNVPAGIPPDIVKADLSRNKIRHLRPKEFVTAKDLRSLNLSSNGLDGIEIAAFNGLLYLRELDLSNNSLQHIQYGVLEDLYFIRRLVLGGNPWVCDYNIHYLLYWLRLHPGVYHSGLVCQAPPEFAGWTVRDYVRTYDGKCPEDQMSGQDDFGGEVLSETMKQENGILLGPRRGRKTVKGMRLS</sequence>
<name>A0A3B3S5L7_9TELE</name>
<reference evidence="6" key="1">
    <citation type="submission" date="2025-08" db="UniProtKB">
        <authorList>
            <consortium name="Ensembl"/>
        </authorList>
    </citation>
    <scope>IDENTIFICATION</scope>
</reference>
<keyword evidence="1" id="KW-0433">Leucine-rich repeat</keyword>
<keyword evidence="2 4" id="KW-0732">Signal</keyword>
<dbReference type="Pfam" id="PF13855">
    <property type="entry name" value="LRR_8"/>
    <property type="match status" value="2"/>
</dbReference>
<protein>
    <submittedName>
        <fullName evidence="6">Leucine rich repeat containing 17</fullName>
    </submittedName>
</protein>
<evidence type="ECO:0000256" key="4">
    <source>
        <dbReference type="SAM" id="SignalP"/>
    </source>
</evidence>
<dbReference type="OrthoDB" id="1741314at2759"/>
<dbReference type="SMART" id="SM00369">
    <property type="entry name" value="LRR_TYP"/>
    <property type="match status" value="5"/>
</dbReference>
<dbReference type="PANTHER" id="PTHR24369">
    <property type="entry name" value="ANTIGEN BSP, PUTATIVE-RELATED"/>
    <property type="match status" value="1"/>
</dbReference>
<dbReference type="STRING" id="1676925.ENSPKIP00000026054"/>
<gene>
    <name evidence="6" type="primary">LRRC17</name>
</gene>
<dbReference type="PANTHER" id="PTHR24369:SF213">
    <property type="entry name" value="INSULIN LIKE GROWTH FACTOR BINDING PROTEIN ACID LABILE SUBUNIT"/>
    <property type="match status" value="1"/>
</dbReference>
<dbReference type="Ensembl" id="ENSPKIT00000006802.1">
    <property type="protein sequence ID" value="ENSPKIP00000026054.1"/>
    <property type="gene ID" value="ENSPKIG00000008689.1"/>
</dbReference>
<dbReference type="SUPFAM" id="SSF52058">
    <property type="entry name" value="L domain-like"/>
    <property type="match status" value="1"/>
</dbReference>
<dbReference type="Gene3D" id="3.80.10.10">
    <property type="entry name" value="Ribonuclease Inhibitor"/>
    <property type="match status" value="2"/>
</dbReference>
<feature type="domain" description="LRRCT" evidence="5">
    <location>
        <begin position="338"/>
        <end position="389"/>
    </location>
</feature>
<evidence type="ECO:0000313" key="6">
    <source>
        <dbReference type="Ensembl" id="ENSPKIP00000026054.1"/>
    </source>
</evidence>
<dbReference type="InterPro" id="IPR032675">
    <property type="entry name" value="LRR_dom_sf"/>
</dbReference>
<keyword evidence="3" id="KW-0677">Repeat</keyword>